<dbReference type="InterPro" id="IPR001584">
    <property type="entry name" value="Integrase_cat-core"/>
</dbReference>
<evidence type="ECO:0000259" key="2">
    <source>
        <dbReference type="PROSITE" id="PS50994"/>
    </source>
</evidence>
<accession>A0A1W1XNV1</accession>
<dbReference type="AlphaFoldDB" id="A0A1W1XNV1"/>
<name>A0A1W1XNV1_9NEIS</name>
<dbReference type="STRING" id="1121001.SAMN02745857_02228"/>
<dbReference type="Proteomes" id="UP000192761">
    <property type="component" value="Unassembled WGS sequence"/>
</dbReference>
<keyword evidence="4" id="KW-1185">Reference proteome</keyword>
<proteinExistence type="inferred from homology"/>
<dbReference type="SUPFAM" id="SSF53098">
    <property type="entry name" value="Ribonuclease H-like"/>
    <property type="match status" value="1"/>
</dbReference>
<protein>
    <submittedName>
        <fullName evidence="3">Transposase</fullName>
    </submittedName>
</protein>
<sequence length="515" mass="60101">MKLSIEKLRQVIRLASDPLHSNRAVGRLSGVAANTVRAIRDLLRIGQLHWDDLRELDDEQLRNALFGWRDTPSSRKPLPDWSTVHSELQKRDVTLGLLWEEYRENTPDGVSYAQFTRLYRQWHKRCKLSLRYVYRPGEFLFVDFCGKTMPIRDRDTGEIRMAQIFVGTLGASGYLFATAVATQTVEDWLKAHIQMLEQLGGVPCFIVPDNLKSAVVKHGRTEIMLNPAYQELAEHYGFVILPARPRRPQDKALAEVGVQIVQRWVLARLRHQTFFSLDELNQTLGYWMARLNVAVTRTYPRSRSARFDELDRPTLQPLCEERYPYSRWQYKVRVDERYHVRFGEHCYSVPYTLAHEQVDLRATNERLDIYRQRRRVASHRLQLDAGVTTDPEHLAPRHRHHVNDSPESLRQWAQDVGPATLQFVQHNLDERRDFASGLKAIRALRRDVRREAWQDRLEPACSYAVSRNILTYGRLQSILRHETYRRTPSPNVTTPSHDNLRGAAYFARQNGDQSC</sequence>
<dbReference type="NCBIfam" id="NF033546">
    <property type="entry name" value="transpos_IS21"/>
    <property type="match status" value="1"/>
</dbReference>
<evidence type="ECO:0000256" key="1">
    <source>
        <dbReference type="ARBA" id="ARBA00009277"/>
    </source>
</evidence>
<dbReference type="Gene3D" id="3.30.420.10">
    <property type="entry name" value="Ribonuclease H-like superfamily/Ribonuclease H"/>
    <property type="match status" value="1"/>
</dbReference>
<gene>
    <name evidence="3" type="ORF">SAMN02745857_02228</name>
</gene>
<dbReference type="PROSITE" id="PS50994">
    <property type="entry name" value="INTEGRASE"/>
    <property type="match status" value="1"/>
</dbReference>
<evidence type="ECO:0000313" key="3">
    <source>
        <dbReference type="EMBL" id="SMC25649.1"/>
    </source>
</evidence>
<dbReference type="InterPro" id="IPR054353">
    <property type="entry name" value="IstA-like_C"/>
</dbReference>
<dbReference type="EMBL" id="FWXD01000012">
    <property type="protein sequence ID" value="SMC25649.1"/>
    <property type="molecule type" value="Genomic_DNA"/>
</dbReference>
<dbReference type="Pfam" id="PF22483">
    <property type="entry name" value="Mu-transpos_C_2"/>
    <property type="match status" value="1"/>
</dbReference>
<dbReference type="PANTHER" id="PTHR35004">
    <property type="entry name" value="TRANSPOSASE RV3428C-RELATED"/>
    <property type="match status" value="1"/>
</dbReference>
<dbReference type="InterPro" id="IPR012337">
    <property type="entry name" value="RNaseH-like_sf"/>
</dbReference>
<dbReference type="PANTHER" id="PTHR35004:SF8">
    <property type="entry name" value="TRANSPOSASE RV3428C-RELATED"/>
    <property type="match status" value="1"/>
</dbReference>
<dbReference type="GO" id="GO:0015074">
    <property type="term" value="P:DNA integration"/>
    <property type="evidence" value="ECO:0007669"/>
    <property type="project" value="InterPro"/>
</dbReference>
<dbReference type="OrthoDB" id="3542865at2"/>
<comment type="similarity">
    <text evidence="1">Belongs to the transposase IS21/IS408/IS1162 family.</text>
</comment>
<feature type="domain" description="Integrase catalytic" evidence="2">
    <location>
        <begin position="132"/>
        <end position="314"/>
    </location>
</feature>
<organism evidence="3 4">
    <name type="scientific">Andreprevotia lacus DSM 23236</name>
    <dbReference type="NCBI Taxonomy" id="1121001"/>
    <lineage>
        <taxon>Bacteria</taxon>
        <taxon>Pseudomonadati</taxon>
        <taxon>Pseudomonadota</taxon>
        <taxon>Betaproteobacteria</taxon>
        <taxon>Neisseriales</taxon>
        <taxon>Chitinibacteraceae</taxon>
        <taxon>Andreprevotia</taxon>
    </lineage>
</organism>
<evidence type="ECO:0000313" key="4">
    <source>
        <dbReference type="Proteomes" id="UP000192761"/>
    </source>
</evidence>
<dbReference type="GO" id="GO:0003676">
    <property type="term" value="F:nucleic acid binding"/>
    <property type="evidence" value="ECO:0007669"/>
    <property type="project" value="InterPro"/>
</dbReference>
<reference evidence="3 4" key="1">
    <citation type="submission" date="2017-04" db="EMBL/GenBank/DDBJ databases">
        <authorList>
            <person name="Afonso C.L."/>
            <person name="Miller P.J."/>
            <person name="Scott M.A."/>
            <person name="Spackman E."/>
            <person name="Goraichik I."/>
            <person name="Dimitrov K.M."/>
            <person name="Suarez D.L."/>
            <person name="Swayne D.E."/>
        </authorList>
    </citation>
    <scope>NUCLEOTIDE SEQUENCE [LARGE SCALE GENOMIC DNA]</scope>
    <source>
        <strain evidence="3 4">DSM 23236</strain>
    </source>
</reference>
<dbReference type="InterPro" id="IPR036397">
    <property type="entry name" value="RNaseH_sf"/>
</dbReference>
<dbReference type="RefSeq" id="WP_084090994.1">
    <property type="nucleotide sequence ID" value="NZ_FWXD01000012.1"/>
</dbReference>